<protein>
    <submittedName>
        <fullName evidence="1">Uncharacterized protein</fullName>
    </submittedName>
</protein>
<dbReference type="EMBL" id="JAPESX010000878">
    <property type="protein sequence ID" value="KAJ8119384.1"/>
    <property type="molecule type" value="Genomic_DNA"/>
</dbReference>
<sequence length="130" mass="14147">MASSVGSLNRITRIAGPALLPAIAYGAYKSNVTTAIEAFFTGPGRTSRIVALAVILFNWKSFPLVWTFRIYNAMISHFLVRPDHDHTPDKLFHPVKTETHVTLLETSTFPARTSSATSSRGAATRSTATP</sequence>
<proteinExistence type="predicted"/>
<organism evidence="1 2">
    <name type="scientific">Nemania bipapillata</name>
    <dbReference type="NCBI Taxonomy" id="110536"/>
    <lineage>
        <taxon>Eukaryota</taxon>
        <taxon>Fungi</taxon>
        <taxon>Dikarya</taxon>
        <taxon>Ascomycota</taxon>
        <taxon>Pezizomycotina</taxon>
        <taxon>Sordariomycetes</taxon>
        <taxon>Xylariomycetidae</taxon>
        <taxon>Xylariales</taxon>
        <taxon>Xylariaceae</taxon>
        <taxon>Nemania</taxon>
    </lineage>
</organism>
<reference evidence="1" key="1">
    <citation type="submission" date="2022-11" db="EMBL/GenBank/DDBJ databases">
        <title>Genome Sequence of Nemania bipapillata.</title>
        <authorList>
            <person name="Buettner E."/>
        </authorList>
    </citation>
    <scope>NUCLEOTIDE SEQUENCE</scope>
    <source>
        <strain evidence="1">CP14</strain>
    </source>
</reference>
<evidence type="ECO:0000313" key="2">
    <source>
        <dbReference type="Proteomes" id="UP001153334"/>
    </source>
</evidence>
<accession>A0ACC2IW53</accession>
<name>A0ACC2IW53_9PEZI</name>
<comment type="caution">
    <text evidence="1">The sequence shown here is derived from an EMBL/GenBank/DDBJ whole genome shotgun (WGS) entry which is preliminary data.</text>
</comment>
<dbReference type="Proteomes" id="UP001153334">
    <property type="component" value="Unassembled WGS sequence"/>
</dbReference>
<evidence type="ECO:0000313" key="1">
    <source>
        <dbReference type="EMBL" id="KAJ8119384.1"/>
    </source>
</evidence>
<keyword evidence="2" id="KW-1185">Reference proteome</keyword>
<gene>
    <name evidence="1" type="ORF">ONZ43_g3655</name>
</gene>